<dbReference type="Proteomes" id="UP000095286">
    <property type="component" value="Unplaced"/>
</dbReference>
<name>A0AC35U185_9BILA</name>
<evidence type="ECO:0000313" key="2">
    <source>
        <dbReference type="WBParaSite" id="RSKR_0000661850.1"/>
    </source>
</evidence>
<evidence type="ECO:0000313" key="1">
    <source>
        <dbReference type="Proteomes" id="UP000095286"/>
    </source>
</evidence>
<accession>A0AC35U185</accession>
<organism evidence="1 2">
    <name type="scientific">Rhabditophanes sp. KR3021</name>
    <dbReference type="NCBI Taxonomy" id="114890"/>
    <lineage>
        <taxon>Eukaryota</taxon>
        <taxon>Metazoa</taxon>
        <taxon>Ecdysozoa</taxon>
        <taxon>Nematoda</taxon>
        <taxon>Chromadorea</taxon>
        <taxon>Rhabditida</taxon>
        <taxon>Tylenchina</taxon>
        <taxon>Panagrolaimomorpha</taxon>
        <taxon>Strongyloidoidea</taxon>
        <taxon>Alloionematidae</taxon>
        <taxon>Rhabditophanes</taxon>
    </lineage>
</organism>
<reference evidence="2" key="1">
    <citation type="submission" date="2016-11" db="UniProtKB">
        <authorList>
            <consortium name="WormBaseParasite"/>
        </authorList>
    </citation>
    <scope>IDENTIFICATION</scope>
    <source>
        <strain evidence="2">KR3021</strain>
    </source>
</reference>
<proteinExistence type="predicted"/>
<protein>
    <submittedName>
        <fullName evidence="2">Retrotransposon protein</fullName>
    </submittedName>
</protein>
<dbReference type="WBParaSite" id="RSKR_0000661850.1">
    <property type="protein sequence ID" value="RSKR_0000661850.1"/>
    <property type="gene ID" value="RSKR_0000661850"/>
</dbReference>
<sequence length="198" mass="21956">MDSGSCKRPAKAPKMDTAHNPSTKPKSSPKLPDGVNSEGRCRFQRFFTSRHIDNFKTNGAAVPTTSSMKERTVLSKTETGRVFQTTIVGDQFTYNAGFMETNKSLKATTILKPGGKANRRKGRVLDKLVVGLKPGGNMTKASSWREFAHVYRPSSLFNPHHNHFGVSYTRCYGIGSSEKACVSNDNRFNYCRGLRSII</sequence>